<gene>
    <name evidence="2" type="ORF">C7379_10794</name>
</gene>
<keyword evidence="2" id="KW-0808">Transferase</keyword>
<dbReference type="AlphaFoldDB" id="A0A2U0UBS9"/>
<dbReference type="Proteomes" id="UP000245870">
    <property type="component" value="Unassembled WGS sequence"/>
</dbReference>
<dbReference type="EMBL" id="QENY01000007">
    <property type="protein sequence ID" value="PVX55115.1"/>
    <property type="molecule type" value="Genomic_DNA"/>
</dbReference>
<name>A0A2U0UBS9_9BACT</name>
<keyword evidence="3" id="KW-1185">Reference proteome</keyword>
<dbReference type="Gene3D" id="3.40.630.30">
    <property type="match status" value="1"/>
</dbReference>
<protein>
    <submittedName>
        <fullName evidence="2">Acetyltransferase (GNAT) family protein</fullName>
    </submittedName>
</protein>
<sequence>MTNYFDIVRFEPSLADEWNDFVAHSRQGTFLFNRRYMDYHADRFTDHSLMFHSKGHLRALLPANAVGDTLWSHQGLTYGGLLTDDKVTAVDVRTMLEEMGRMLRKQGFCRVVYKPIPWIYHCIPSEEDLFALTNTCHARLTERNISSAIRLSHPVKWRRDRRWKANKAHAEGIVVEQSDTESDLKSFWNVLTENLLHAHNAIPTHNYEEISLLRSAFPDNIKLYVAKHDERVLAGVLLFITPRVTHAQYISANSQGKQLHAIDAIFKTILANDHANDAFFDFGISTENHGQWLNEGLIAQKEGFGARAVCYDWYEWQL</sequence>
<evidence type="ECO:0000313" key="3">
    <source>
        <dbReference type="Proteomes" id="UP000245870"/>
    </source>
</evidence>
<feature type="domain" description="BioF2-like acetyltransferase" evidence="1">
    <location>
        <begin position="159"/>
        <end position="288"/>
    </location>
</feature>
<dbReference type="GO" id="GO:0016740">
    <property type="term" value="F:transferase activity"/>
    <property type="evidence" value="ECO:0007669"/>
    <property type="project" value="UniProtKB-KW"/>
</dbReference>
<evidence type="ECO:0000313" key="2">
    <source>
        <dbReference type="EMBL" id="PVX55115.1"/>
    </source>
</evidence>
<comment type="caution">
    <text evidence="2">The sequence shown here is derived from an EMBL/GenBank/DDBJ whole genome shotgun (WGS) entry which is preliminary data.</text>
</comment>
<dbReference type="RefSeq" id="WP_243406717.1">
    <property type="nucleotide sequence ID" value="NZ_CAMQYP010000005.1"/>
</dbReference>
<organism evidence="2 3">
    <name type="scientific">Hallella colorans</name>
    <dbReference type="NCBI Taxonomy" id="1703337"/>
    <lineage>
        <taxon>Bacteria</taxon>
        <taxon>Pseudomonadati</taxon>
        <taxon>Bacteroidota</taxon>
        <taxon>Bacteroidia</taxon>
        <taxon>Bacteroidales</taxon>
        <taxon>Prevotellaceae</taxon>
        <taxon>Hallella</taxon>
    </lineage>
</organism>
<dbReference type="SUPFAM" id="SSF55729">
    <property type="entry name" value="Acyl-CoA N-acyltransferases (Nat)"/>
    <property type="match status" value="1"/>
</dbReference>
<accession>A0A2U0UBS9</accession>
<dbReference type="InterPro" id="IPR016181">
    <property type="entry name" value="Acyl_CoA_acyltransferase"/>
</dbReference>
<dbReference type="Pfam" id="PF13480">
    <property type="entry name" value="Acetyltransf_6"/>
    <property type="match status" value="1"/>
</dbReference>
<proteinExistence type="predicted"/>
<reference evidence="2 3" key="1">
    <citation type="submission" date="2018-05" db="EMBL/GenBank/DDBJ databases">
        <title>Genomic Encyclopedia of Type Strains, Phase IV (KMG-IV): sequencing the most valuable type-strain genomes for metagenomic binning, comparative biology and taxonomic classification.</title>
        <authorList>
            <person name="Goeker M."/>
        </authorList>
    </citation>
    <scope>NUCLEOTIDE SEQUENCE [LARGE SCALE GENOMIC DNA]</scope>
    <source>
        <strain evidence="2 3">DSM 100333</strain>
    </source>
</reference>
<dbReference type="InterPro" id="IPR038740">
    <property type="entry name" value="BioF2-like_GNAT_dom"/>
</dbReference>
<evidence type="ECO:0000259" key="1">
    <source>
        <dbReference type="Pfam" id="PF13480"/>
    </source>
</evidence>